<dbReference type="CDD" id="cd14947">
    <property type="entry name" value="NBR1_like"/>
    <property type="match status" value="1"/>
</dbReference>
<dbReference type="InterPro" id="IPR010982">
    <property type="entry name" value="Lambda_DNA-bd_dom_sf"/>
</dbReference>
<evidence type="ECO:0000259" key="1">
    <source>
        <dbReference type="PROSITE" id="PS50943"/>
    </source>
</evidence>
<dbReference type="SMART" id="SM00530">
    <property type="entry name" value="HTH_XRE"/>
    <property type="match status" value="1"/>
</dbReference>
<dbReference type="Pfam" id="PF16158">
    <property type="entry name" value="N_BRCA1_IG"/>
    <property type="match status" value="1"/>
</dbReference>
<dbReference type="EMBL" id="MTEJ01000003">
    <property type="protein sequence ID" value="OQX16594.1"/>
    <property type="molecule type" value="Genomic_DNA"/>
</dbReference>
<name>A0A1Y1QYD2_9GAMM</name>
<dbReference type="Gene3D" id="2.60.40.10">
    <property type="entry name" value="Immunoglobulins"/>
    <property type="match status" value="1"/>
</dbReference>
<sequence length="219" mass="24599">MSAQDLAKYIKNRLTALNITLVAAAERSKISRQTWHKLLNADIDEAKLSTLMKVAETLQTHPLSMLRIYFHGKQLSHFSAQSSGNNKFASGFIADITYPDNSIVQIGQVFEKVWEVENLGTHAWIDWRLQCVDEHLSVQTLPGSEHYKSNGSQYSLMPLVDSIPIPITQPGEKVRLHVQFRAPDFPCTTISHWKSTDAAGNIIFPHLTGLYCLVKVISL</sequence>
<protein>
    <recommendedName>
        <fullName evidence="1">HTH cro/C1-type domain-containing protein</fullName>
    </recommendedName>
</protein>
<dbReference type="InterPro" id="IPR032350">
    <property type="entry name" value="Nbr1_FW"/>
</dbReference>
<organism evidence="2 3">
    <name type="scientific">Thiothrix lacustris</name>
    <dbReference type="NCBI Taxonomy" id="525917"/>
    <lineage>
        <taxon>Bacteria</taxon>
        <taxon>Pseudomonadati</taxon>
        <taxon>Pseudomonadota</taxon>
        <taxon>Gammaproteobacteria</taxon>
        <taxon>Thiotrichales</taxon>
        <taxon>Thiotrichaceae</taxon>
        <taxon>Thiothrix</taxon>
    </lineage>
</organism>
<feature type="domain" description="HTH cro/C1-type" evidence="1">
    <location>
        <begin position="10"/>
        <end position="66"/>
    </location>
</feature>
<comment type="caution">
    <text evidence="2">The sequence shown here is derived from an EMBL/GenBank/DDBJ whole genome shotgun (WGS) entry which is preliminary data.</text>
</comment>
<dbReference type="CDD" id="cd00093">
    <property type="entry name" value="HTH_XRE"/>
    <property type="match status" value="1"/>
</dbReference>
<dbReference type="AlphaFoldDB" id="A0A1Y1QYD2"/>
<dbReference type="PANTHER" id="PTHR20930:SF0">
    <property type="entry name" value="PROTEIN ILRUN"/>
    <property type="match status" value="1"/>
</dbReference>
<dbReference type="SUPFAM" id="SSF47413">
    <property type="entry name" value="lambda repressor-like DNA-binding domains"/>
    <property type="match status" value="1"/>
</dbReference>
<accession>A0A1Y1QYD2</accession>
<proteinExistence type="predicted"/>
<dbReference type="GO" id="GO:0003677">
    <property type="term" value="F:DNA binding"/>
    <property type="evidence" value="ECO:0007669"/>
    <property type="project" value="InterPro"/>
</dbReference>
<dbReference type="InterPro" id="IPR001387">
    <property type="entry name" value="Cro/C1-type_HTH"/>
</dbReference>
<evidence type="ECO:0000313" key="3">
    <source>
        <dbReference type="Proteomes" id="UP000192491"/>
    </source>
</evidence>
<dbReference type="Proteomes" id="UP000192491">
    <property type="component" value="Unassembled WGS sequence"/>
</dbReference>
<dbReference type="PANTHER" id="PTHR20930">
    <property type="entry name" value="OVARIAN CARCINOMA ANTIGEN CA125-RELATED"/>
    <property type="match status" value="1"/>
</dbReference>
<dbReference type="InterPro" id="IPR013783">
    <property type="entry name" value="Ig-like_fold"/>
</dbReference>
<reference evidence="2 3" key="1">
    <citation type="submission" date="2017-01" db="EMBL/GenBank/DDBJ databases">
        <title>Novel large sulfur bacteria in the metagenomes of groundwater-fed chemosynthetic microbial mats in the Lake Huron basin.</title>
        <authorList>
            <person name="Sharrar A.M."/>
            <person name="Flood B.E."/>
            <person name="Bailey J.V."/>
            <person name="Jones D.S."/>
            <person name="Biddanda B."/>
            <person name="Ruberg S.A."/>
            <person name="Marcus D.N."/>
            <person name="Dick G.J."/>
        </authorList>
    </citation>
    <scope>NUCLEOTIDE SEQUENCE [LARGE SCALE GENOMIC DNA]</scope>
    <source>
        <strain evidence="2">A8</strain>
    </source>
</reference>
<gene>
    <name evidence="2" type="ORF">BWK73_03215</name>
</gene>
<evidence type="ECO:0000313" key="2">
    <source>
        <dbReference type="EMBL" id="OQX16594.1"/>
    </source>
</evidence>
<dbReference type="PROSITE" id="PS50943">
    <property type="entry name" value="HTH_CROC1"/>
    <property type="match status" value="1"/>
</dbReference>